<feature type="compositionally biased region" description="Low complexity" evidence="2">
    <location>
        <begin position="31"/>
        <end position="46"/>
    </location>
</feature>
<dbReference type="WBParaSite" id="PSAMB.scaffold4636size13999.g24840.t1">
    <property type="protein sequence ID" value="PSAMB.scaffold4636size13999.g24840.t1"/>
    <property type="gene ID" value="PSAMB.scaffold4636size13999.g24840"/>
</dbReference>
<evidence type="ECO:0000313" key="5">
    <source>
        <dbReference type="WBParaSite" id="PSAMB.scaffold4636size13999.g24840.t1"/>
    </source>
</evidence>
<dbReference type="AlphaFoldDB" id="A0A914WP43"/>
<dbReference type="Proteomes" id="UP000887566">
    <property type="component" value="Unplaced"/>
</dbReference>
<dbReference type="FunFam" id="2.30.29.30:FF:000051">
    <property type="entry name" value="Serine/threonine-protein phosphatase 4 regulatory subunit 3B"/>
    <property type="match status" value="1"/>
</dbReference>
<dbReference type="GO" id="GO:0030289">
    <property type="term" value="C:protein phosphatase 4 complex"/>
    <property type="evidence" value="ECO:0007669"/>
    <property type="project" value="TreeGrafter"/>
</dbReference>
<feature type="region of interest" description="Disordered" evidence="2">
    <location>
        <begin position="175"/>
        <end position="208"/>
    </location>
</feature>
<name>A0A914WP43_9BILA</name>
<dbReference type="SUPFAM" id="SSF50729">
    <property type="entry name" value="PH domain-like"/>
    <property type="match status" value="1"/>
</dbReference>
<keyword evidence="4" id="KW-1185">Reference proteome</keyword>
<dbReference type="PANTHER" id="PTHR23318:SF0">
    <property type="entry name" value="SERINE_THREONINE-PROTEIN PHOSPHATASE 4 REGULATORY SUBUNIT 3"/>
    <property type="match status" value="1"/>
</dbReference>
<comment type="similarity">
    <text evidence="1">Belongs to the SMEK family.</text>
</comment>
<proteinExistence type="inferred from homology"/>
<dbReference type="PANTHER" id="PTHR23318">
    <property type="entry name" value="ATP SYNTHASE GAMMA-RELATED"/>
    <property type="match status" value="1"/>
</dbReference>
<accession>A0A914WP43</accession>
<dbReference type="InterPro" id="IPR055236">
    <property type="entry name" value="EVH1_PP4R3"/>
</dbReference>
<evidence type="ECO:0000256" key="1">
    <source>
        <dbReference type="ARBA" id="ARBA00008809"/>
    </source>
</evidence>
<dbReference type="Pfam" id="PF22972">
    <property type="entry name" value="EVH1_PP4R3"/>
    <property type="match status" value="1"/>
</dbReference>
<reference evidence="5" key="1">
    <citation type="submission" date="2022-11" db="UniProtKB">
        <authorList>
            <consortium name="WormBaseParasite"/>
        </authorList>
    </citation>
    <scope>IDENTIFICATION</scope>
</reference>
<dbReference type="GO" id="GO:0005654">
    <property type="term" value="C:nucleoplasm"/>
    <property type="evidence" value="ECO:0007669"/>
    <property type="project" value="TreeGrafter"/>
</dbReference>
<evidence type="ECO:0000256" key="2">
    <source>
        <dbReference type="SAM" id="MobiDB-lite"/>
    </source>
</evidence>
<sequence>MAETDENRPPTPEQLAQEQEDMAVQRDDPTESSVPTATASASTVDDVAMDAEDTPPLVAHSELPNPLLVDFPKDNKHRVKLYVLNEQRSWDDKGTGHVACLPIPGPPETLCLTVRSENDHSNVLESKILLDTAYQKQQETLIVWSESDSCDLALSFQEKAGCEEIWEKICQVQGKDPSNDVTQDVAAFEPDNDESDANDSGTSAGSAPFRQAGVLIECKDCEIGCKRD</sequence>
<feature type="domain" description="PP4R3 EVH1-like" evidence="3">
    <location>
        <begin position="77"/>
        <end position="173"/>
    </location>
</feature>
<feature type="region of interest" description="Disordered" evidence="2">
    <location>
        <begin position="1"/>
        <end position="60"/>
    </location>
</feature>
<dbReference type="GO" id="GO:0072542">
    <property type="term" value="F:protein phosphatase activator activity"/>
    <property type="evidence" value="ECO:0007669"/>
    <property type="project" value="TreeGrafter"/>
</dbReference>
<dbReference type="GO" id="GO:0006974">
    <property type="term" value="P:DNA damage response"/>
    <property type="evidence" value="ECO:0007669"/>
    <property type="project" value="TreeGrafter"/>
</dbReference>
<protein>
    <recommendedName>
        <fullName evidence="3">PP4R3 EVH1-like domain-containing protein</fullName>
    </recommendedName>
</protein>
<organism evidence="4 5">
    <name type="scientific">Plectus sambesii</name>
    <dbReference type="NCBI Taxonomy" id="2011161"/>
    <lineage>
        <taxon>Eukaryota</taxon>
        <taxon>Metazoa</taxon>
        <taxon>Ecdysozoa</taxon>
        <taxon>Nematoda</taxon>
        <taxon>Chromadorea</taxon>
        <taxon>Plectida</taxon>
        <taxon>Plectina</taxon>
        <taxon>Plectoidea</taxon>
        <taxon>Plectidae</taxon>
        <taxon>Plectus</taxon>
    </lineage>
</organism>
<dbReference type="InterPro" id="IPR011993">
    <property type="entry name" value="PH-like_dom_sf"/>
</dbReference>
<dbReference type="InterPro" id="IPR051137">
    <property type="entry name" value="PP4R3-like"/>
</dbReference>
<evidence type="ECO:0000313" key="4">
    <source>
        <dbReference type="Proteomes" id="UP000887566"/>
    </source>
</evidence>
<evidence type="ECO:0000259" key="3">
    <source>
        <dbReference type="Pfam" id="PF22972"/>
    </source>
</evidence>
<dbReference type="Gene3D" id="2.30.29.30">
    <property type="entry name" value="Pleckstrin-homology domain (PH domain)/Phosphotyrosine-binding domain (PTB)"/>
    <property type="match status" value="1"/>
</dbReference>